<dbReference type="InterPro" id="IPR047041">
    <property type="entry name" value="BipA_GTP-bd_dom"/>
</dbReference>
<dbReference type="GO" id="GO:0005829">
    <property type="term" value="C:cytosol"/>
    <property type="evidence" value="ECO:0007669"/>
    <property type="project" value="TreeGrafter"/>
</dbReference>
<evidence type="ECO:0000256" key="4">
    <source>
        <dbReference type="HAMAP-Rule" id="MF_00849"/>
    </source>
</evidence>
<dbReference type="InterPro" id="IPR009000">
    <property type="entry name" value="Transl_B-barrel_sf"/>
</dbReference>
<dbReference type="InterPro" id="IPR000640">
    <property type="entry name" value="EFG_V-like"/>
</dbReference>
<keyword evidence="4" id="KW-0690">Ribosome biogenesis</keyword>
<dbReference type="InterPro" id="IPR031157">
    <property type="entry name" value="G_TR_CS"/>
</dbReference>
<dbReference type="Proteomes" id="UP000095255">
    <property type="component" value="Unassembled WGS sequence"/>
</dbReference>
<comment type="subunit">
    <text evidence="4">Monomer.</text>
</comment>
<dbReference type="Gene3D" id="3.30.70.870">
    <property type="entry name" value="Elongation Factor G (Translational Gtpase), domain 3"/>
    <property type="match status" value="1"/>
</dbReference>
<dbReference type="NCBIfam" id="TIGR01394">
    <property type="entry name" value="TypA_BipA"/>
    <property type="match status" value="1"/>
</dbReference>
<dbReference type="Pfam" id="PF21018">
    <property type="entry name" value="BipA_C"/>
    <property type="match status" value="1"/>
</dbReference>
<protein>
    <recommendedName>
        <fullName evidence="4">Large ribosomal subunit assembly factor BipA</fullName>
        <ecNumber evidence="4">3.6.5.-</ecNumber>
    </recommendedName>
    <alternativeName>
        <fullName evidence="4">GTP-binding protein BipA</fullName>
    </alternativeName>
</protein>
<dbReference type="STRING" id="1390249.BHU72_04405"/>
<dbReference type="GO" id="GO:0000027">
    <property type="term" value="P:ribosomal large subunit assembly"/>
    <property type="evidence" value="ECO:0007669"/>
    <property type="project" value="UniProtKB-UniRule"/>
</dbReference>
<comment type="subcellular location">
    <subcellularLocation>
        <location evidence="4">Cytoplasm</location>
    </subcellularLocation>
    <text evidence="4">Binds to ribosomes.</text>
</comment>
<sequence>MKNRVRNEKVRNIAIIAHVDHGKTTLVDHMLKQSGTFRTGQEVDDRVMDSMDLERERGITIAAKNCSVYWRDVKINILDTPGHADFGGEVERALKMVDGAILLVDASEGPLPQTRFVLKKALEANLRIIVCINKIDRSDARPEEVLNEIYDLFIDLDASEEQLEFPILYAIGVKGLAQHSLEESNDNLHPIFDTIVEEVPAPSYNPDEPFQMLVTNLDYSEYLGRLAIGRVFHGKVQGNDQLVCISDKGEQIPLRISKLQVYDGLKLLEVKEADAGDIVILAGIENVKIGDTIANKETPKALPRITVDEPTVSMLFTINTSPLSGKEGKIVQGAKIRERLYKETLRNVAIKVEDTDERDSFIVKGRGELQMAIIIEQMRREGFEFTVGRPIVIYKHENGKKLEPIERLFVDCDENFVGIVTEKLSLRKGRLMNMENKGSGRTMMEFSVPSRSLLGYRNEFLTDTKGTGIMNSYLEGFEEYRGDFPTRINGSLVSDRLGTAVPYALFNLEPRGILFVQPGEPVYEGMIIGENARPQDLDVNPCKEKKATNVRSSGKDNSISLTPVLPMTLEKAIDFIREDEQIEVTPKSIRLRKTILQENMR</sequence>
<dbReference type="PRINTS" id="PR00315">
    <property type="entry name" value="ELONGATNFCT"/>
</dbReference>
<dbReference type="InterPro" id="IPR027417">
    <property type="entry name" value="P-loop_NTPase"/>
</dbReference>
<dbReference type="Pfam" id="PF00009">
    <property type="entry name" value="GTP_EFTU"/>
    <property type="match status" value="1"/>
</dbReference>
<dbReference type="GO" id="GO:1990904">
    <property type="term" value="C:ribonucleoprotein complex"/>
    <property type="evidence" value="ECO:0007669"/>
    <property type="project" value="TreeGrafter"/>
</dbReference>
<dbReference type="HAMAP" id="MF_00849">
    <property type="entry name" value="BipA"/>
    <property type="match status" value="1"/>
</dbReference>
<evidence type="ECO:0000256" key="2">
    <source>
        <dbReference type="ARBA" id="ARBA00023134"/>
    </source>
</evidence>
<dbReference type="InterPro" id="IPR035651">
    <property type="entry name" value="BipA_V"/>
</dbReference>
<keyword evidence="4" id="KW-0699">rRNA-binding</keyword>
<dbReference type="FunFam" id="3.30.70.870:FF:000003">
    <property type="entry name" value="GTP-binding protein TypA"/>
    <property type="match status" value="1"/>
</dbReference>
<dbReference type="InterPro" id="IPR047043">
    <property type="entry name" value="BipA_III"/>
</dbReference>
<dbReference type="FunFam" id="3.40.50.300:FF:000055">
    <property type="entry name" value="GTP-binding protein TypA"/>
    <property type="match status" value="1"/>
</dbReference>
<dbReference type="CDD" id="cd16263">
    <property type="entry name" value="BipA_III"/>
    <property type="match status" value="1"/>
</dbReference>
<dbReference type="PANTHER" id="PTHR42908">
    <property type="entry name" value="TRANSLATION ELONGATION FACTOR-RELATED"/>
    <property type="match status" value="1"/>
</dbReference>
<dbReference type="InterPro" id="IPR035647">
    <property type="entry name" value="EFG_III/V"/>
</dbReference>
<comment type="caution">
    <text evidence="6">The sequence shown here is derived from an EMBL/GenBank/DDBJ whole genome shotgun (WGS) entry which is preliminary data.</text>
</comment>
<keyword evidence="4" id="KW-0694">RNA-binding</keyword>
<feature type="binding site" evidence="4">
    <location>
        <begin position="20"/>
        <end position="25"/>
    </location>
    <ligand>
        <name>GTP</name>
        <dbReference type="ChEBI" id="CHEBI:37565"/>
    </ligand>
</feature>
<dbReference type="GO" id="GO:0003924">
    <property type="term" value="F:GTPase activity"/>
    <property type="evidence" value="ECO:0007669"/>
    <property type="project" value="UniProtKB-UniRule"/>
</dbReference>
<name>A0A1E5L5E8_9FIRM</name>
<dbReference type="SUPFAM" id="SSF52540">
    <property type="entry name" value="P-loop containing nucleoside triphosphate hydrolases"/>
    <property type="match status" value="1"/>
</dbReference>
<dbReference type="Pfam" id="PF22042">
    <property type="entry name" value="EF-G_D2"/>
    <property type="match status" value="1"/>
</dbReference>
<evidence type="ECO:0000259" key="5">
    <source>
        <dbReference type="PROSITE" id="PS51722"/>
    </source>
</evidence>
<dbReference type="CDD" id="cd03691">
    <property type="entry name" value="BipA_TypA_II"/>
    <property type="match status" value="1"/>
</dbReference>
<evidence type="ECO:0000256" key="1">
    <source>
        <dbReference type="ARBA" id="ARBA00022741"/>
    </source>
</evidence>
<evidence type="ECO:0000313" key="6">
    <source>
        <dbReference type="EMBL" id="OEH85341.1"/>
    </source>
</evidence>
<dbReference type="GO" id="GO:0019843">
    <property type="term" value="F:rRNA binding"/>
    <property type="evidence" value="ECO:0007669"/>
    <property type="project" value="UniProtKB-KW"/>
</dbReference>
<dbReference type="InterPro" id="IPR000795">
    <property type="entry name" value="T_Tr_GTP-bd_dom"/>
</dbReference>
<dbReference type="InterPro" id="IPR047042">
    <property type="entry name" value="BipA_II"/>
</dbReference>
<dbReference type="CDD" id="cd01891">
    <property type="entry name" value="TypA_BipA"/>
    <property type="match status" value="1"/>
</dbReference>
<dbReference type="InterPro" id="IPR053905">
    <property type="entry name" value="EF-G-like_DII"/>
</dbReference>
<keyword evidence="2 4" id="KW-0342">GTP-binding</keyword>
<dbReference type="PANTHER" id="PTHR42908:SF8">
    <property type="entry name" value="TR-TYPE G DOMAIN-CONTAINING PROTEIN"/>
    <property type="match status" value="1"/>
</dbReference>
<dbReference type="GO" id="GO:0043022">
    <property type="term" value="F:ribosome binding"/>
    <property type="evidence" value="ECO:0007669"/>
    <property type="project" value="UniProtKB-UniRule"/>
</dbReference>
<dbReference type="Gene3D" id="2.40.30.10">
    <property type="entry name" value="Translation factors"/>
    <property type="match status" value="1"/>
</dbReference>
<dbReference type="FunFam" id="2.40.30.10:FF:000016">
    <property type="entry name" value="GTP-binding protein TypA"/>
    <property type="match status" value="1"/>
</dbReference>
<keyword evidence="4" id="KW-0963">Cytoplasm</keyword>
<organism evidence="6 7">
    <name type="scientific">Desulfuribacillus stibiiarsenatis</name>
    <dbReference type="NCBI Taxonomy" id="1390249"/>
    <lineage>
        <taxon>Bacteria</taxon>
        <taxon>Bacillati</taxon>
        <taxon>Bacillota</taxon>
        <taxon>Desulfuribacillia</taxon>
        <taxon>Desulfuribacillales</taxon>
        <taxon>Desulfuribacillaceae</taxon>
        <taxon>Desulfuribacillus</taxon>
    </lineage>
</organism>
<dbReference type="NCBIfam" id="TIGR00231">
    <property type="entry name" value="small_GTP"/>
    <property type="match status" value="1"/>
</dbReference>
<dbReference type="InterPro" id="IPR005225">
    <property type="entry name" value="Small_GTP-bd"/>
</dbReference>
<dbReference type="FunFam" id="3.30.70.240:FF:000002">
    <property type="entry name" value="GTP-binding protein TypA"/>
    <property type="match status" value="1"/>
</dbReference>
<dbReference type="PROSITE" id="PS00301">
    <property type="entry name" value="G_TR_1"/>
    <property type="match status" value="1"/>
</dbReference>
<dbReference type="GO" id="GO:0010467">
    <property type="term" value="P:gene expression"/>
    <property type="evidence" value="ECO:0007669"/>
    <property type="project" value="UniProtKB-ARBA"/>
</dbReference>
<gene>
    <name evidence="4" type="primary">bipA</name>
    <name evidence="6" type="ORF">BHU72_04405</name>
</gene>
<dbReference type="InterPro" id="IPR048876">
    <property type="entry name" value="BipA_C"/>
</dbReference>
<dbReference type="SUPFAM" id="SSF54980">
    <property type="entry name" value="EF-G C-terminal domain-like"/>
    <property type="match status" value="2"/>
</dbReference>
<dbReference type="Gene3D" id="2.40.50.250">
    <property type="entry name" value="bipa protein"/>
    <property type="match status" value="1"/>
</dbReference>
<dbReference type="CDD" id="cd03710">
    <property type="entry name" value="BipA_TypA_C"/>
    <property type="match status" value="1"/>
</dbReference>
<keyword evidence="1 4" id="KW-0547">Nucleotide-binding</keyword>
<dbReference type="OrthoDB" id="2443343at2"/>
<dbReference type="Pfam" id="PF00679">
    <property type="entry name" value="EFG_C"/>
    <property type="match status" value="1"/>
</dbReference>
<reference evidence="6 7" key="1">
    <citation type="submission" date="2016-09" db="EMBL/GenBank/DDBJ databases">
        <title>Desulfuribacillus arsenicus sp. nov., an obligately anaerobic, dissimilatory arsenic- and antimonate-reducing bacterium isolated from anoxic sediments.</title>
        <authorList>
            <person name="Abin C.A."/>
            <person name="Hollibaugh J.T."/>
        </authorList>
    </citation>
    <scope>NUCLEOTIDE SEQUENCE [LARGE SCALE GENOMIC DNA]</scope>
    <source>
        <strain evidence="6 7">MLFW-2</strain>
    </source>
</reference>
<feature type="domain" description="Tr-type G" evidence="5">
    <location>
        <begin position="8"/>
        <end position="203"/>
    </location>
</feature>
<comment type="function">
    <text evidence="4">A 50S ribosomal subunit assembly protein with GTPase activity, required for 50S subunit assembly at low temperatures, may also play a role in translation. Binds GTP and analogs. Binds the 70S ribosome between the 30S and 50S subunits, in a similar position as ribosome-bound EF-G; it contacts a number of ribosomal proteins, both rRNAs and the A-site tRNA.</text>
</comment>
<dbReference type="InterPro" id="IPR006298">
    <property type="entry name" value="BipA"/>
</dbReference>
<comment type="catalytic activity">
    <reaction evidence="3 4">
        <text>GTP + H2O = GDP + phosphate + H(+)</text>
        <dbReference type="Rhea" id="RHEA:19669"/>
        <dbReference type="ChEBI" id="CHEBI:15377"/>
        <dbReference type="ChEBI" id="CHEBI:15378"/>
        <dbReference type="ChEBI" id="CHEBI:37565"/>
        <dbReference type="ChEBI" id="CHEBI:43474"/>
        <dbReference type="ChEBI" id="CHEBI:58189"/>
    </reaction>
</comment>
<dbReference type="EC" id="3.6.5.-" evidence="4"/>
<dbReference type="Gene3D" id="3.40.50.300">
    <property type="entry name" value="P-loop containing nucleotide triphosphate hydrolases"/>
    <property type="match status" value="1"/>
</dbReference>
<dbReference type="GO" id="GO:0000049">
    <property type="term" value="F:tRNA binding"/>
    <property type="evidence" value="ECO:0007669"/>
    <property type="project" value="UniProtKB-KW"/>
</dbReference>
<evidence type="ECO:0000313" key="7">
    <source>
        <dbReference type="Proteomes" id="UP000095255"/>
    </source>
</evidence>
<proteinExistence type="inferred from homology"/>
<keyword evidence="7" id="KW-1185">Reference proteome</keyword>
<dbReference type="Gene3D" id="3.30.70.240">
    <property type="match status" value="1"/>
</dbReference>
<dbReference type="FunFam" id="2.40.50.250:FF:000001">
    <property type="entry name" value="GTP-binding protein TypA"/>
    <property type="match status" value="1"/>
</dbReference>
<keyword evidence="4" id="KW-0820">tRNA-binding</keyword>
<dbReference type="GO" id="GO:0005525">
    <property type="term" value="F:GTP binding"/>
    <property type="evidence" value="ECO:0007669"/>
    <property type="project" value="UniProtKB-UniRule"/>
</dbReference>
<dbReference type="PROSITE" id="PS51722">
    <property type="entry name" value="G_TR_2"/>
    <property type="match status" value="1"/>
</dbReference>
<dbReference type="AlphaFoldDB" id="A0A1E5L5E8"/>
<dbReference type="InterPro" id="IPR042116">
    <property type="entry name" value="TypA/BipA_C"/>
</dbReference>
<dbReference type="GO" id="GO:0009409">
    <property type="term" value="P:response to cold"/>
    <property type="evidence" value="ECO:0007669"/>
    <property type="project" value="UniProtKB-ARBA"/>
</dbReference>
<evidence type="ECO:0000256" key="3">
    <source>
        <dbReference type="ARBA" id="ARBA00048548"/>
    </source>
</evidence>
<dbReference type="SUPFAM" id="SSF50447">
    <property type="entry name" value="Translation proteins"/>
    <property type="match status" value="1"/>
</dbReference>
<feature type="binding site" evidence="4">
    <location>
        <begin position="133"/>
        <end position="136"/>
    </location>
    <ligand>
        <name>GTP</name>
        <dbReference type="ChEBI" id="CHEBI:37565"/>
    </ligand>
</feature>
<comment type="similarity">
    <text evidence="4">Belongs to the TRAFAC class translation factor GTPase superfamily. Classic translation factor GTPase family. BipA subfamily.</text>
</comment>
<dbReference type="EMBL" id="MJAT01000022">
    <property type="protein sequence ID" value="OEH85341.1"/>
    <property type="molecule type" value="Genomic_DNA"/>
</dbReference>
<dbReference type="RefSeq" id="WP_069702167.1">
    <property type="nucleotide sequence ID" value="NZ_MJAT01000022.1"/>
</dbReference>
<keyword evidence="4" id="KW-0378">Hydrolase</keyword>
<accession>A0A1E5L5E8</accession>